<evidence type="ECO:0000256" key="2">
    <source>
        <dbReference type="ARBA" id="ARBA00023125"/>
    </source>
</evidence>
<organism evidence="5 6">
    <name type="scientific">Amycolatopsis oliviviridis</name>
    <dbReference type="NCBI Taxonomy" id="1471590"/>
    <lineage>
        <taxon>Bacteria</taxon>
        <taxon>Bacillati</taxon>
        <taxon>Actinomycetota</taxon>
        <taxon>Actinomycetes</taxon>
        <taxon>Pseudonocardiales</taxon>
        <taxon>Pseudonocardiaceae</taxon>
        <taxon>Amycolatopsis</taxon>
    </lineage>
</organism>
<proteinExistence type="predicted"/>
<dbReference type="SMART" id="SM00342">
    <property type="entry name" value="HTH_ARAC"/>
    <property type="match status" value="1"/>
</dbReference>
<dbReference type="InterPro" id="IPR050204">
    <property type="entry name" value="AraC_XylS_family_regulators"/>
</dbReference>
<keyword evidence="2" id="KW-0238">DNA-binding</keyword>
<keyword evidence="1" id="KW-0805">Transcription regulation</keyword>
<reference evidence="6" key="1">
    <citation type="journal article" date="2019" name="Int. J. Syst. Evol. Microbiol.">
        <title>The Global Catalogue of Microorganisms (GCM) 10K type strain sequencing project: providing services to taxonomists for standard genome sequencing and annotation.</title>
        <authorList>
            <consortium name="The Broad Institute Genomics Platform"/>
            <consortium name="The Broad Institute Genome Sequencing Center for Infectious Disease"/>
            <person name="Wu L."/>
            <person name="Ma J."/>
        </authorList>
    </citation>
    <scope>NUCLEOTIDE SEQUENCE [LARGE SCALE GENOMIC DNA]</scope>
    <source>
        <strain evidence="6">CGMCC 4.7683</strain>
    </source>
</reference>
<evidence type="ECO:0000256" key="1">
    <source>
        <dbReference type="ARBA" id="ARBA00023015"/>
    </source>
</evidence>
<keyword evidence="6" id="KW-1185">Reference proteome</keyword>
<dbReference type="PANTHER" id="PTHR46796">
    <property type="entry name" value="HTH-TYPE TRANSCRIPTIONAL ACTIVATOR RHAS-RELATED"/>
    <property type="match status" value="1"/>
</dbReference>
<evidence type="ECO:0000313" key="5">
    <source>
        <dbReference type="EMBL" id="GHH29960.1"/>
    </source>
</evidence>
<dbReference type="Pfam" id="PF12833">
    <property type="entry name" value="HTH_18"/>
    <property type="match status" value="1"/>
</dbReference>
<dbReference type="RefSeq" id="WP_229908039.1">
    <property type="nucleotide sequence ID" value="NZ_BNAY01000008.1"/>
</dbReference>
<comment type="caution">
    <text evidence="5">The sequence shown here is derived from an EMBL/GenBank/DDBJ whole genome shotgun (WGS) entry which is preliminary data.</text>
</comment>
<dbReference type="PANTHER" id="PTHR46796:SF15">
    <property type="entry name" value="BLL1074 PROTEIN"/>
    <property type="match status" value="1"/>
</dbReference>
<dbReference type="InterPro" id="IPR018060">
    <property type="entry name" value="HTH_AraC"/>
</dbReference>
<evidence type="ECO:0000256" key="3">
    <source>
        <dbReference type="ARBA" id="ARBA00023163"/>
    </source>
</evidence>
<dbReference type="PROSITE" id="PS01124">
    <property type="entry name" value="HTH_ARAC_FAMILY_2"/>
    <property type="match status" value="1"/>
</dbReference>
<protein>
    <recommendedName>
        <fullName evidence="4">HTH araC/xylS-type domain-containing protein</fullName>
    </recommendedName>
</protein>
<accession>A0ABQ3M0V5</accession>
<gene>
    <name evidence="5" type="ORF">GCM10017790_62970</name>
</gene>
<sequence length="90" mass="9815">MVSRHAAAAGVSERQLRRRFLVAVGLSPKAYARVVRLHRAMALARSASAPDWADIAVRSGFYDQPHMIAEFRRAVGSSCDRFFQAAAVAG</sequence>
<dbReference type="Proteomes" id="UP000635387">
    <property type="component" value="Unassembled WGS sequence"/>
</dbReference>
<evidence type="ECO:0000259" key="4">
    <source>
        <dbReference type="PROSITE" id="PS01124"/>
    </source>
</evidence>
<feature type="domain" description="HTH araC/xylS-type" evidence="4">
    <location>
        <begin position="1"/>
        <end position="85"/>
    </location>
</feature>
<dbReference type="EMBL" id="BNAY01000008">
    <property type="protein sequence ID" value="GHH29960.1"/>
    <property type="molecule type" value="Genomic_DNA"/>
</dbReference>
<evidence type="ECO:0000313" key="6">
    <source>
        <dbReference type="Proteomes" id="UP000635387"/>
    </source>
</evidence>
<name>A0ABQ3M0V5_9PSEU</name>
<dbReference type="Gene3D" id="1.10.10.60">
    <property type="entry name" value="Homeodomain-like"/>
    <property type="match status" value="1"/>
</dbReference>
<keyword evidence="3" id="KW-0804">Transcription</keyword>